<feature type="transmembrane region" description="Helical" evidence="2">
    <location>
        <begin position="6"/>
        <end position="25"/>
    </location>
</feature>
<dbReference type="Proteomes" id="UP000185984">
    <property type="component" value="Unassembled WGS sequence"/>
</dbReference>
<evidence type="ECO:0008006" key="5">
    <source>
        <dbReference type="Google" id="ProtNLM"/>
    </source>
</evidence>
<reference evidence="3 4" key="1">
    <citation type="submission" date="2016-11" db="EMBL/GenBank/DDBJ databases">
        <title>Draft Genome Sequences of Nine Cyanobacterial Strains from Diverse Habitats.</title>
        <authorList>
            <person name="Zhu T."/>
            <person name="Hou S."/>
            <person name="Lu X."/>
            <person name="Hess W.R."/>
        </authorList>
    </citation>
    <scope>NUCLEOTIDE SEQUENCE [LARGE SCALE GENOMIC DNA]</scope>
    <source>
        <strain evidence="3 4">5.2 s.c.1</strain>
    </source>
</reference>
<dbReference type="PANTHER" id="PTHR23159:SF31">
    <property type="entry name" value="CENTROSOME-ASSOCIATED PROTEIN CEP250 ISOFORM X1"/>
    <property type="match status" value="1"/>
</dbReference>
<protein>
    <recommendedName>
        <fullName evidence="5">DUF3084 domain-containing protein</fullName>
    </recommendedName>
</protein>
<feature type="transmembrane region" description="Helical" evidence="2">
    <location>
        <begin position="45"/>
        <end position="67"/>
    </location>
</feature>
<comment type="caution">
    <text evidence="3">The sequence shown here is derived from an EMBL/GenBank/DDBJ whole genome shotgun (WGS) entry which is preliminary data.</text>
</comment>
<evidence type="ECO:0000313" key="4">
    <source>
        <dbReference type="Proteomes" id="UP000185984"/>
    </source>
</evidence>
<keyword evidence="4" id="KW-1185">Reference proteome</keyword>
<evidence type="ECO:0000256" key="2">
    <source>
        <dbReference type="SAM" id="Phobius"/>
    </source>
</evidence>
<dbReference type="RefSeq" id="WP_073547646.1">
    <property type="nucleotide sequence ID" value="NZ_CAWMVK010000001.1"/>
</dbReference>
<name>A0A1U7HZS4_9CHRO</name>
<dbReference type="AlphaFoldDB" id="A0A1U7HZS4"/>
<evidence type="ECO:0000256" key="1">
    <source>
        <dbReference type="SAM" id="MobiDB-lite"/>
    </source>
</evidence>
<proteinExistence type="predicted"/>
<feature type="region of interest" description="Disordered" evidence="1">
    <location>
        <begin position="146"/>
        <end position="165"/>
    </location>
</feature>
<dbReference type="EMBL" id="MRCC01000001">
    <property type="protein sequence ID" value="OKH29158.1"/>
    <property type="molecule type" value="Genomic_DNA"/>
</dbReference>
<keyword evidence="2" id="KW-0812">Transmembrane</keyword>
<dbReference type="OrthoDB" id="9812848at2"/>
<dbReference type="STRING" id="247279.NIES1031_00720"/>
<keyword evidence="2" id="KW-1133">Transmembrane helix</keyword>
<evidence type="ECO:0000313" key="3">
    <source>
        <dbReference type="EMBL" id="OKH29158.1"/>
    </source>
</evidence>
<gene>
    <name evidence="3" type="ORF">NIES1031_00720</name>
</gene>
<sequence length="490" mass="54673">MTTGYILIASILILGGVIATVGDRLGTRVGKARLSLFNLRPRNTAVVITILTGSIISASTLAILFAADERLRTGVFELEAIQSELRDRRQQLEATRQQLEATTQEKMQVQQELVQARAEQRAEQREAQRREAEAQQRLEAINESLQAARTQQAQTQAQLNRTQARQSQTQAQLNQTQQELTQVSAQFQQAQARLKTVSQRARELRTEIQQVQAELQQLVEQRDQLKAQITQRDREIAKLDESITQRDQVIAQRESRLKQLEVQQNYLEQEAQSLERNLQVLRRGNVALFRGQVLAGGVVRIVDPKAARQAVDQLLGEANRTALRFTQPGIEQVNAQVVNISPAQVDQLIAQIDDGRDYVVRIMSAGNYVLGERSVQVIADAAQNQVVFRPGDVLAAISANPATMSDTELRQRVELLLGASNFRAQRAGILGDTIQIGDNRIETLIGFIEQLKQYNQPVEIQAVAAEVTYTAGPLKVELLATQNGQVVFRT</sequence>
<keyword evidence="2" id="KW-0472">Membrane</keyword>
<dbReference type="InterPro" id="IPR021435">
    <property type="entry name" value="DUF3084"/>
</dbReference>
<dbReference type="PANTHER" id="PTHR23159">
    <property type="entry name" value="CENTROSOMAL PROTEIN 2"/>
    <property type="match status" value="1"/>
</dbReference>
<dbReference type="Pfam" id="PF11283">
    <property type="entry name" value="DUF3084"/>
    <property type="match status" value="1"/>
</dbReference>
<organism evidence="3 4">
    <name type="scientific">Chroogloeocystis siderophila 5.2 s.c.1</name>
    <dbReference type="NCBI Taxonomy" id="247279"/>
    <lineage>
        <taxon>Bacteria</taxon>
        <taxon>Bacillati</taxon>
        <taxon>Cyanobacteriota</taxon>
        <taxon>Cyanophyceae</taxon>
        <taxon>Oscillatoriophycideae</taxon>
        <taxon>Chroococcales</taxon>
        <taxon>Chroococcaceae</taxon>
        <taxon>Chroogloeocystis</taxon>
    </lineage>
</organism>
<dbReference type="Gene3D" id="1.10.287.1490">
    <property type="match status" value="1"/>
</dbReference>
<accession>A0A1U7HZS4</accession>